<proteinExistence type="predicted"/>
<dbReference type="EMBL" id="JACIDX010000003">
    <property type="protein sequence ID" value="MBB3954144.1"/>
    <property type="molecule type" value="Genomic_DNA"/>
</dbReference>
<dbReference type="AlphaFoldDB" id="A0A7W6G4Y6"/>
<name>A0A7W6G4Y6_9SPHN</name>
<dbReference type="GO" id="GO:0016787">
    <property type="term" value="F:hydrolase activity"/>
    <property type="evidence" value="ECO:0007669"/>
    <property type="project" value="InterPro"/>
</dbReference>
<gene>
    <name evidence="1" type="ORF">GGR38_001071</name>
</gene>
<sequence length="200" mass="21440">MSSHPEFPLVLTVPGLDNSGPDHWQTRWEALHPRCERVELGLWDRPHRNSWVNQLNLALRRAPGPVLLAAHSLGCHAVTAWAAMEPDAASLVAGALLVAPPEVDFFPLDTRVSAFSPTASAVLPFPALLLASRNDPYCGQPAARVLARMWGAQFLDAGALGHINADSGLGDWEEGWRLLTQMVDGAARPAAGVQAVAPAR</sequence>
<protein>
    <recommendedName>
        <fullName evidence="3">Alpha/beta hydrolase</fullName>
    </recommendedName>
</protein>
<dbReference type="InterPro" id="IPR029058">
    <property type="entry name" value="AB_hydrolase_fold"/>
</dbReference>
<organism evidence="1 2">
    <name type="scientific">Novosphingobium sediminicola</name>
    <dbReference type="NCBI Taxonomy" id="563162"/>
    <lineage>
        <taxon>Bacteria</taxon>
        <taxon>Pseudomonadati</taxon>
        <taxon>Pseudomonadota</taxon>
        <taxon>Alphaproteobacteria</taxon>
        <taxon>Sphingomonadales</taxon>
        <taxon>Sphingomonadaceae</taxon>
        <taxon>Novosphingobium</taxon>
    </lineage>
</organism>
<keyword evidence="2" id="KW-1185">Reference proteome</keyword>
<accession>A0A7W6G4Y6</accession>
<comment type="caution">
    <text evidence="1">The sequence shown here is derived from an EMBL/GenBank/DDBJ whole genome shotgun (WGS) entry which is preliminary data.</text>
</comment>
<dbReference type="InterPro" id="IPR010662">
    <property type="entry name" value="RBBP9/YdeN"/>
</dbReference>
<evidence type="ECO:0000313" key="2">
    <source>
        <dbReference type="Proteomes" id="UP000548867"/>
    </source>
</evidence>
<dbReference type="Proteomes" id="UP000548867">
    <property type="component" value="Unassembled WGS sequence"/>
</dbReference>
<dbReference type="Pfam" id="PF06821">
    <property type="entry name" value="Ser_hydrolase"/>
    <property type="match status" value="1"/>
</dbReference>
<reference evidence="1 2" key="1">
    <citation type="submission" date="2020-08" db="EMBL/GenBank/DDBJ databases">
        <title>Genomic Encyclopedia of Type Strains, Phase IV (KMG-IV): sequencing the most valuable type-strain genomes for metagenomic binning, comparative biology and taxonomic classification.</title>
        <authorList>
            <person name="Goeker M."/>
        </authorList>
    </citation>
    <scope>NUCLEOTIDE SEQUENCE [LARGE SCALE GENOMIC DNA]</scope>
    <source>
        <strain evidence="1 2">DSM 27057</strain>
    </source>
</reference>
<evidence type="ECO:0008006" key="3">
    <source>
        <dbReference type="Google" id="ProtNLM"/>
    </source>
</evidence>
<dbReference type="SUPFAM" id="SSF53474">
    <property type="entry name" value="alpha/beta-Hydrolases"/>
    <property type="match status" value="1"/>
</dbReference>
<evidence type="ECO:0000313" key="1">
    <source>
        <dbReference type="EMBL" id="MBB3954144.1"/>
    </source>
</evidence>
<dbReference type="Gene3D" id="3.40.50.1820">
    <property type="entry name" value="alpha/beta hydrolase"/>
    <property type="match status" value="1"/>
</dbReference>
<dbReference type="RefSeq" id="WP_183623418.1">
    <property type="nucleotide sequence ID" value="NZ_JACIDX010000003.1"/>
</dbReference>